<evidence type="ECO:0000313" key="2">
    <source>
        <dbReference type="Proteomes" id="UP001055811"/>
    </source>
</evidence>
<keyword evidence="2" id="KW-1185">Reference proteome</keyword>
<sequence>MVQLILSVSQEGEVFLFDGPPPYIPVSFSRFFFRPHFHRCGCKFMWAILEVLILKEIHQCLHLVLLQQSVDGRLGMELVSGYGSMKDVLTIARSGLNI</sequence>
<comment type="caution">
    <text evidence="1">The sequence shown here is derived from an EMBL/GenBank/DDBJ whole genome shotgun (WGS) entry which is preliminary data.</text>
</comment>
<proteinExistence type="predicted"/>
<reference evidence="1 2" key="2">
    <citation type="journal article" date="2022" name="Mol. Ecol. Resour.">
        <title>The genomes of chicory, endive, great burdock and yacon provide insights into Asteraceae paleo-polyploidization history and plant inulin production.</title>
        <authorList>
            <person name="Fan W."/>
            <person name="Wang S."/>
            <person name="Wang H."/>
            <person name="Wang A."/>
            <person name="Jiang F."/>
            <person name="Liu H."/>
            <person name="Zhao H."/>
            <person name="Xu D."/>
            <person name="Zhang Y."/>
        </authorList>
    </citation>
    <scope>NUCLEOTIDE SEQUENCE [LARGE SCALE GENOMIC DNA]</scope>
    <source>
        <strain evidence="2">cv. Punajuju</strain>
        <tissue evidence="1">Leaves</tissue>
    </source>
</reference>
<evidence type="ECO:0000313" key="1">
    <source>
        <dbReference type="EMBL" id="KAI3750310.1"/>
    </source>
</evidence>
<dbReference type="EMBL" id="CM042012">
    <property type="protein sequence ID" value="KAI3750310.1"/>
    <property type="molecule type" value="Genomic_DNA"/>
</dbReference>
<reference evidence="2" key="1">
    <citation type="journal article" date="2022" name="Mol. Ecol. Resour.">
        <title>The genomes of chicory, endive, great burdock and yacon provide insights into Asteraceae palaeo-polyploidization history and plant inulin production.</title>
        <authorList>
            <person name="Fan W."/>
            <person name="Wang S."/>
            <person name="Wang H."/>
            <person name="Wang A."/>
            <person name="Jiang F."/>
            <person name="Liu H."/>
            <person name="Zhao H."/>
            <person name="Xu D."/>
            <person name="Zhang Y."/>
        </authorList>
    </citation>
    <scope>NUCLEOTIDE SEQUENCE [LARGE SCALE GENOMIC DNA]</scope>
    <source>
        <strain evidence="2">cv. Punajuju</strain>
    </source>
</reference>
<protein>
    <submittedName>
        <fullName evidence="1">Uncharacterized protein</fullName>
    </submittedName>
</protein>
<name>A0ACB9DV66_CICIN</name>
<gene>
    <name evidence="1" type="ORF">L2E82_20944</name>
</gene>
<accession>A0ACB9DV66</accession>
<organism evidence="1 2">
    <name type="scientific">Cichorium intybus</name>
    <name type="common">Chicory</name>
    <dbReference type="NCBI Taxonomy" id="13427"/>
    <lineage>
        <taxon>Eukaryota</taxon>
        <taxon>Viridiplantae</taxon>
        <taxon>Streptophyta</taxon>
        <taxon>Embryophyta</taxon>
        <taxon>Tracheophyta</taxon>
        <taxon>Spermatophyta</taxon>
        <taxon>Magnoliopsida</taxon>
        <taxon>eudicotyledons</taxon>
        <taxon>Gunneridae</taxon>
        <taxon>Pentapetalae</taxon>
        <taxon>asterids</taxon>
        <taxon>campanulids</taxon>
        <taxon>Asterales</taxon>
        <taxon>Asteraceae</taxon>
        <taxon>Cichorioideae</taxon>
        <taxon>Cichorieae</taxon>
        <taxon>Cichoriinae</taxon>
        <taxon>Cichorium</taxon>
    </lineage>
</organism>
<dbReference type="Proteomes" id="UP001055811">
    <property type="component" value="Linkage Group LG04"/>
</dbReference>